<comment type="caution">
    <text evidence="1">The sequence shown here is derived from an EMBL/GenBank/DDBJ whole genome shotgun (WGS) entry which is preliminary data.</text>
</comment>
<keyword evidence="1" id="KW-0378">Hydrolase</keyword>
<accession>A0AAV4DR97</accession>
<evidence type="ECO:0000313" key="1">
    <source>
        <dbReference type="EMBL" id="GFO46641.1"/>
    </source>
</evidence>
<dbReference type="GO" id="GO:0004519">
    <property type="term" value="F:endonuclease activity"/>
    <property type="evidence" value="ECO:0007669"/>
    <property type="project" value="UniProtKB-KW"/>
</dbReference>
<proteinExistence type="predicted"/>
<dbReference type="AlphaFoldDB" id="A0AAV4DR97"/>
<evidence type="ECO:0000313" key="2">
    <source>
        <dbReference type="Proteomes" id="UP000735302"/>
    </source>
</evidence>
<keyword evidence="1" id="KW-0255">Endonuclease</keyword>
<organism evidence="1 2">
    <name type="scientific">Plakobranchus ocellatus</name>
    <dbReference type="NCBI Taxonomy" id="259542"/>
    <lineage>
        <taxon>Eukaryota</taxon>
        <taxon>Metazoa</taxon>
        <taxon>Spiralia</taxon>
        <taxon>Lophotrochozoa</taxon>
        <taxon>Mollusca</taxon>
        <taxon>Gastropoda</taxon>
        <taxon>Heterobranchia</taxon>
        <taxon>Euthyneura</taxon>
        <taxon>Panpulmonata</taxon>
        <taxon>Sacoglossa</taxon>
        <taxon>Placobranchoidea</taxon>
        <taxon>Plakobranchidae</taxon>
        <taxon>Plakobranchus</taxon>
    </lineage>
</organism>
<keyword evidence="2" id="KW-1185">Reference proteome</keyword>
<dbReference type="PANTHER" id="PTHR47027:SF25">
    <property type="entry name" value="REVERSE TRANSCRIPTASE DOMAIN-CONTAINING PROTEIN"/>
    <property type="match status" value="1"/>
</dbReference>
<dbReference type="EMBL" id="BLXT01008200">
    <property type="protein sequence ID" value="GFO46641.1"/>
    <property type="molecule type" value="Genomic_DNA"/>
</dbReference>
<name>A0AAV4DR97_9GAST</name>
<dbReference type="Proteomes" id="UP000735302">
    <property type="component" value="Unassembled WGS sequence"/>
</dbReference>
<dbReference type="PANTHER" id="PTHR47027">
    <property type="entry name" value="REVERSE TRANSCRIPTASE DOMAIN-CONTAINING PROTEIN"/>
    <property type="match status" value="1"/>
</dbReference>
<protein>
    <submittedName>
        <fullName evidence="1">Endonuclease-reverse transcriptase</fullName>
    </submittedName>
</protein>
<keyword evidence="1" id="KW-0540">Nuclease</keyword>
<reference evidence="1 2" key="1">
    <citation type="journal article" date="2021" name="Elife">
        <title>Chloroplast acquisition without the gene transfer in kleptoplastic sea slugs, Plakobranchus ocellatus.</title>
        <authorList>
            <person name="Maeda T."/>
            <person name="Takahashi S."/>
            <person name="Yoshida T."/>
            <person name="Shimamura S."/>
            <person name="Takaki Y."/>
            <person name="Nagai Y."/>
            <person name="Toyoda A."/>
            <person name="Suzuki Y."/>
            <person name="Arimoto A."/>
            <person name="Ishii H."/>
            <person name="Satoh N."/>
            <person name="Nishiyama T."/>
            <person name="Hasebe M."/>
            <person name="Maruyama T."/>
            <person name="Minagawa J."/>
            <person name="Obokata J."/>
            <person name="Shigenobu S."/>
        </authorList>
    </citation>
    <scope>NUCLEOTIDE SEQUENCE [LARGE SCALE GENOMIC DNA]</scope>
</reference>
<sequence length="176" mass="20474">MVISKKSSTSKCNLVSKGEKNKQVTKLKYLGYLITSDDRCTSEVSKRIAMATDTFQRNISITTTIRVIRTYEWSVLLYGSECSTISKEIEKKKTVETWFIRRMMRNIMDIEKTNEVVLKEANLEQSLIKTIRQRDLQFLGHIFRHKGLERSAITGKIEGKRSRGRKRITFIDNLMS</sequence>
<gene>
    <name evidence="1" type="ORF">PoB_007314600</name>
</gene>